<evidence type="ECO:0000259" key="1">
    <source>
        <dbReference type="PROSITE" id="PS51186"/>
    </source>
</evidence>
<accession>A0A7W3J2K4</accession>
<dbReference type="PROSITE" id="PS51186">
    <property type="entry name" value="GNAT"/>
    <property type="match status" value="1"/>
</dbReference>
<keyword evidence="3" id="KW-1185">Reference proteome</keyword>
<dbReference type="Pfam" id="PF00583">
    <property type="entry name" value="Acetyltransf_1"/>
    <property type="match status" value="1"/>
</dbReference>
<proteinExistence type="predicted"/>
<dbReference type="Proteomes" id="UP000580910">
    <property type="component" value="Unassembled WGS sequence"/>
</dbReference>
<sequence>MSTPDTLTIRLAVPDDAEALTHLHLDCWDDAYTGLIPQGVLDERRANVAQRVDKWRGILGQSTNTMVAETTEGLVGFVSSGPVRDEDRTGLELWALYARAEVWGTGVGHALLVASIGDAPASLWVLEGNDRAIGFYERQGFRRDGHTELEREGLHARMVRNQVAPSAVDPA</sequence>
<dbReference type="InterPro" id="IPR000182">
    <property type="entry name" value="GNAT_dom"/>
</dbReference>
<dbReference type="InterPro" id="IPR016181">
    <property type="entry name" value="Acyl_CoA_acyltransferase"/>
</dbReference>
<comment type="caution">
    <text evidence="2">The sequence shown here is derived from an EMBL/GenBank/DDBJ whole genome shotgun (WGS) entry which is preliminary data.</text>
</comment>
<name>A0A7W3J2K4_9ACTN</name>
<dbReference type="SUPFAM" id="SSF55729">
    <property type="entry name" value="Acyl-CoA N-acyltransferases (Nat)"/>
    <property type="match status" value="1"/>
</dbReference>
<feature type="domain" description="N-acetyltransferase" evidence="1">
    <location>
        <begin position="7"/>
        <end position="163"/>
    </location>
</feature>
<reference evidence="2 3" key="1">
    <citation type="submission" date="2020-07" db="EMBL/GenBank/DDBJ databases">
        <title>Sequencing the genomes of 1000 actinobacteria strains.</title>
        <authorList>
            <person name="Klenk H.-P."/>
        </authorList>
    </citation>
    <scope>NUCLEOTIDE SEQUENCE [LARGE SCALE GENOMIC DNA]</scope>
    <source>
        <strain evidence="2 3">DSM 21349</strain>
    </source>
</reference>
<keyword evidence="2" id="KW-0689">Ribosomal protein</keyword>
<organism evidence="2 3">
    <name type="scientific">Nocardioides ginsengisegetis</name>
    <dbReference type="NCBI Taxonomy" id="661491"/>
    <lineage>
        <taxon>Bacteria</taxon>
        <taxon>Bacillati</taxon>
        <taxon>Actinomycetota</taxon>
        <taxon>Actinomycetes</taxon>
        <taxon>Propionibacteriales</taxon>
        <taxon>Nocardioidaceae</taxon>
        <taxon>Nocardioides</taxon>
    </lineage>
</organism>
<protein>
    <submittedName>
        <fullName evidence="2">Ribosomal protein S18 acetylase RimI-like enzyme</fullName>
    </submittedName>
</protein>
<gene>
    <name evidence="2" type="ORF">FB382_003434</name>
</gene>
<dbReference type="EMBL" id="JACGXA010000001">
    <property type="protein sequence ID" value="MBA8805143.1"/>
    <property type="molecule type" value="Genomic_DNA"/>
</dbReference>
<keyword evidence="2" id="KW-0687">Ribonucleoprotein</keyword>
<dbReference type="Gene3D" id="3.40.630.30">
    <property type="match status" value="1"/>
</dbReference>
<evidence type="ECO:0000313" key="3">
    <source>
        <dbReference type="Proteomes" id="UP000580910"/>
    </source>
</evidence>
<dbReference type="RefSeq" id="WP_182540934.1">
    <property type="nucleotide sequence ID" value="NZ_JACGXA010000001.1"/>
</dbReference>
<evidence type="ECO:0000313" key="2">
    <source>
        <dbReference type="EMBL" id="MBA8805143.1"/>
    </source>
</evidence>
<dbReference type="AlphaFoldDB" id="A0A7W3J2K4"/>
<dbReference type="GO" id="GO:0016747">
    <property type="term" value="F:acyltransferase activity, transferring groups other than amino-acyl groups"/>
    <property type="evidence" value="ECO:0007669"/>
    <property type="project" value="InterPro"/>
</dbReference>
<dbReference type="GO" id="GO:0005840">
    <property type="term" value="C:ribosome"/>
    <property type="evidence" value="ECO:0007669"/>
    <property type="project" value="UniProtKB-KW"/>
</dbReference>